<dbReference type="SMART" id="SM00513">
    <property type="entry name" value="SAP"/>
    <property type="match status" value="1"/>
</dbReference>
<feature type="region of interest" description="Disordered" evidence="3">
    <location>
        <begin position="72"/>
        <end position="93"/>
    </location>
</feature>
<feature type="domain" description="SAP" evidence="4">
    <location>
        <begin position="6"/>
        <end position="40"/>
    </location>
</feature>
<dbReference type="Proteomes" id="UP000887575">
    <property type="component" value="Unassembled WGS sequence"/>
</dbReference>
<dbReference type="PROSITE" id="PS50800">
    <property type="entry name" value="SAP"/>
    <property type="match status" value="1"/>
</dbReference>
<organism evidence="5 6">
    <name type="scientific">Mesorhabditis belari</name>
    <dbReference type="NCBI Taxonomy" id="2138241"/>
    <lineage>
        <taxon>Eukaryota</taxon>
        <taxon>Metazoa</taxon>
        <taxon>Ecdysozoa</taxon>
        <taxon>Nematoda</taxon>
        <taxon>Chromadorea</taxon>
        <taxon>Rhabditida</taxon>
        <taxon>Rhabditina</taxon>
        <taxon>Rhabditomorpha</taxon>
        <taxon>Rhabditoidea</taxon>
        <taxon>Rhabditidae</taxon>
        <taxon>Mesorhabditinae</taxon>
        <taxon>Mesorhabditis</taxon>
    </lineage>
</organism>
<evidence type="ECO:0000313" key="6">
    <source>
        <dbReference type="WBParaSite" id="MBELARI_LOCUS19927"/>
    </source>
</evidence>
<keyword evidence="5" id="KW-1185">Reference proteome</keyword>
<feature type="compositionally biased region" description="Basic and acidic residues" evidence="3">
    <location>
        <begin position="225"/>
        <end position="240"/>
    </location>
</feature>
<keyword evidence="1" id="KW-0597">Phosphoprotein</keyword>
<dbReference type="InterPro" id="IPR052240">
    <property type="entry name" value="SAP_domain_ribonucleoprotein"/>
</dbReference>
<comment type="similarity">
    <text evidence="2">Belongs to the SAP domain-containing ribonucleoprotein family.</text>
</comment>
<evidence type="ECO:0000256" key="2">
    <source>
        <dbReference type="ARBA" id="ARBA00046328"/>
    </source>
</evidence>
<name>A0AAF3J6W0_9BILA</name>
<dbReference type="InterPro" id="IPR036361">
    <property type="entry name" value="SAP_dom_sf"/>
</dbReference>
<evidence type="ECO:0000313" key="5">
    <source>
        <dbReference type="Proteomes" id="UP000887575"/>
    </source>
</evidence>
<feature type="compositionally biased region" description="Basic and acidic residues" evidence="3">
    <location>
        <begin position="76"/>
        <end position="93"/>
    </location>
</feature>
<dbReference type="GO" id="GO:0016973">
    <property type="term" value="P:poly(A)+ mRNA export from nucleus"/>
    <property type="evidence" value="ECO:0007669"/>
    <property type="project" value="TreeGrafter"/>
</dbReference>
<dbReference type="WBParaSite" id="MBELARI_LOCUS19927">
    <property type="protein sequence ID" value="MBELARI_LOCUS19927"/>
    <property type="gene ID" value="MBELARI_LOCUS19927"/>
</dbReference>
<feature type="region of interest" description="Disordered" evidence="3">
    <location>
        <begin position="205"/>
        <end position="240"/>
    </location>
</feature>
<reference evidence="6" key="1">
    <citation type="submission" date="2024-02" db="UniProtKB">
        <authorList>
            <consortium name="WormBaseParasite"/>
        </authorList>
    </citation>
    <scope>IDENTIFICATION</scope>
</reference>
<protein>
    <submittedName>
        <fullName evidence="6">SAP domain-containing protein</fullName>
    </submittedName>
</protein>
<dbReference type="InterPro" id="IPR003034">
    <property type="entry name" value="SAP_dom"/>
</dbReference>
<accession>A0AAF3J6W0</accession>
<dbReference type="SUPFAM" id="SSF68906">
    <property type="entry name" value="SAP domain"/>
    <property type="match status" value="1"/>
</dbReference>
<dbReference type="PANTHER" id="PTHR46551:SF1">
    <property type="entry name" value="SAP DOMAIN-CONTAINING RIBONUCLEOPROTEIN"/>
    <property type="match status" value="1"/>
</dbReference>
<sequence>MTSKDYDKMTVVQLRNDLEDRGLSKDGKKVELIERLKNADKETEEKLLDTPLFDNDVALAVGENAEELLLQTVPNDESKGQENDNETSKSPDRQKAMLARVIRFGLPVATLGTTTFASMEDDAKSQRAKRFGLDSELQPTSDVAKARRAERFGIASEITSQGAKARRIERFNNATVSANSTTSIATDNSGDSEKKNFERAESLKRAHRFGLPVGQDGKPGPLSEIDEKKKARLERFGAAT</sequence>
<dbReference type="Gene3D" id="1.10.720.30">
    <property type="entry name" value="SAP domain"/>
    <property type="match status" value="1"/>
</dbReference>
<dbReference type="PANTHER" id="PTHR46551">
    <property type="entry name" value="SAP DOMAIN-CONTAINING RIBONUCLEOPROTEIN"/>
    <property type="match status" value="1"/>
</dbReference>
<dbReference type="AlphaFoldDB" id="A0AAF3J6W0"/>
<dbReference type="Pfam" id="PF02037">
    <property type="entry name" value="SAP"/>
    <property type="match status" value="1"/>
</dbReference>
<evidence type="ECO:0000256" key="1">
    <source>
        <dbReference type="ARBA" id="ARBA00022553"/>
    </source>
</evidence>
<evidence type="ECO:0000259" key="4">
    <source>
        <dbReference type="PROSITE" id="PS50800"/>
    </source>
</evidence>
<dbReference type="GO" id="GO:0005634">
    <property type="term" value="C:nucleus"/>
    <property type="evidence" value="ECO:0007669"/>
    <property type="project" value="TreeGrafter"/>
</dbReference>
<proteinExistence type="inferred from homology"/>
<evidence type="ECO:0000256" key="3">
    <source>
        <dbReference type="SAM" id="MobiDB-lite"/>
    </source>
</evidence>